<sequence length="404" mass="44445">MKSKNLLAIAVCGLLQVGVTTHASENVSDSLMEAFSNGNTSLSFRYRFEFVDQDGFDKNANASTVRTRLNYKTEAYKGFSFFIEADNVTEVFIDDYNAGAGNSPGNGAYPVVADPQGTEINQVWFNYDFSEGNGIKVGRQRILLDNQRFVGGVGWRQNEQTYDGISGSFKFANNKLFVAYVDNVNRIFGEDVAAGDHDNSTLLVNWSNKVGDISKITAYYYDINNKDAAAFSTATLGAKFAGNIDAFNYALEFANQNDAHNNAVDYSANYWRIDAGYKFKPVTLFGGYEVLEGDANNAGSMFRTPLATLHAFNGWADKFLGTPADGLEDLFIGVKGNISGFKWQAIYHDFNAQDGGRDLGSELDLAIAKKVNKHLSLLLKAAFYDADTHASDTSKVWFMVSSSF</sequence>
<dbReference type="Pfam" id="PF13372">
    <property type="entry name" value="Alginate_exp"/>
    <property type="match status" value="1"/>
</dbReference>
<dbReference type="EMBL" id="UOEW01000200">
    <property type="protein sequence ID" value="VAW38318.1"/>
    <property type="molecule type" value="Genomic_DNA"/>
</dbReference>
<protein>
    <recommendedName>
        <fullName evidence="1">Alginate export domain-containing protein</fullName>
    </recommendedName>
</protein>
<gene>
    <name evidence="2" type="ORF">MNBD_GAMMA01-934</name>
</gene>
<reference evidence="2" key="1">
    <citation type="submission" date="2018-06" db="EMBL/GenBank/DDBJ databases">
        <authorList>
            <person name="Zhirakovskaya E."/>
        </authorList>
    </citation>
    <scope>NUCLEOTIDE SEQUENCE</scope>
</reference>
<name>A0A3B0V430_9ZZZZ</name>
<organism evidence="2">
    <name type="scientific">hydrothermal vent metagenome</name>
    <dbReference type="NCBI Taxonomy" id="652676"/>
    <lineage>
        <taxon>unclassified sequences</taxon>
        <taxon>metagenomes</taxon>
        <taxon>ecological metagenomes</taxon>
    </lineage>
</organism>
<dbReference type="InterPro" id="IPR025388">
    <property type="entry name" value="Alginate_export_dom"/>
</dbReference>
<dbReference type="AlphaFoldDB" id="A0A3B0V430"/>
<accession>A0A3B0V430</accession>
<proteinExistence type="predicted"/>
<dbReference type="InterPro" id="IPR023614">
    <property type="entry name" value="Porin_dom_sf"/>
</dbReference>
<evidence type="ECO:0000259" key="1">
    <source>
        <dbReference type="Pfam" id="PF13372"/>
    </source>
</evidence>
<evidence type="ECO:0000313" key="2">
    <source>
        <dbReference type="EMBL" id="VAW38318.1"/>
    </source>
</evidence>
<feature type="domain" description="Alginate export" evidence="1">
    <location>
        <begin position="41"/>
        <end position="283"/>
    </location>
</feature>
<dbReference type="Gene3D" id="2.40.160.10">
    <property type="entry name" value="Porin"/>
    <property type="match status" value="1"/>
</dbReference>